<reference evidence="2 3" key="1">
    <citation type="journal article" date="2018" name="Biotechnol. Biofuels">
        <title>Integrative visual omics of the white-rot fungus Polyporus brumalis exposes the biotechnological potential of its oxidative enzymes for delignifying raw plant biomass.</title>
        <authorList>
            <person name="Miyauchi S."/>
            <person name="Rancon A."/>
            <person name="Drula E."/>
            <person name="Hage H."/>
            <person name="Chaduli D."/>
            <person name="Favel A."/>
            <person name="Grisel S."/>
            <person name="Henrissat B."/>
            <person name="Herpoel-Gimbert I."/>
            <person name="Ruiz-Duenas F.J."/>
            <person name="Chevret D."/>
            <person name="Hainaut M."/>
            <person name="Lin J."/>
            <person name="Wang M."/>
            <person name="Pangilinan J."/>
            <person name="Lipzen A."/>
            <person name="Lesage-Meessen L."/>
            <person name="Navarro D."/>
            <person name="Riley R."/>
            <person name="Grigoriev I.V."/>
            <person name="Zhou S."/>
            <person name="Raouche S."/>
            <person name="Rosso M.N."/>
        </authorList>
    </citation>
    <scope>NUCLEOTIDE SEQUENCE [LARGE SCALE GENOMIC DNA]</scope>
    <source>
        <strain evidence="2 3">BRFM 1820</strain>
    </source>
</reference>
<gene>
    <name evidence="2" type="ORF">OH76DRAFT_1490282</name>
</gene>
<keyword evidence="3" id="KW-1185">Reference proteome</keyword>
<proteinExistence type="predicted"/>
<evidence type="ECO:0000313" key="2">
    <source>
        <dbReference type="EMBL" id="RDX40427.1"/>
    </source>
</evidence>
<dbReference type="AlphaFoldDB" id="A0A371CJI3"/>
<protein>
    <submittedName>
        <fullName evidence="2">Uncharacterized protein</fullName>
    </submittedName>
</protein>
<organism evidence="2 3">
    <name type="scientific">Lentinus brumalis</name>
    <dbReference type="NCBI Taxonomy" id="2498619"/>
    <lineage>
        <taxon>Eukaryota</taxon>
        <taxon>Fungi</taxon>
        <taxon>Dikarya</taxon>
        <taxon>Basidiomycota</taxon>
        <taxon>Agaricomycotina</taxon>
        <taxon>Agaricomycetes</taxon>
        <taxon>Polyporales</taxon>
        <taxon>Polyporaceae</taxon>
        <taxon>Lentinus</taxon>
    </lineage>
</organism>
<dbReference type="EMBL" id="KZ857556">
    <property type="protein sequence ID" value="RDX40427.1"/>
    <property type="molecule type" value="Genomic_DNA"/>
</dbReference>
<evidence type="ECO:0000313" key="3">
    <source>
        <dbReference type="Proteomes" id="UP000256964"/>
    </source>
</evidence>
<dbReference type="Proteomes" id="UP000256964">
    <property type="component" value="Unassembled WGS sequence"/>
</dbReference>
<evidence type="ECO:0000256" key="1">
    <source>
        <dbReference type="SAM" id="MobiDB-lite"/>
    </source>
</evidence>
<name>A0A371CJI3_9APHY</name>
<accession>A0A371CJI3</accession>
<sequence length="292" mass="31687">MKAIYKGLLAWDLKTGRVYDNVKYGYGVDTSSKGEWSAHTASHNTVKQFSNMPWPFFKTMSGICSISVKPHSEWVFAAHNTALPAIMPSQGAQDDVAEAEDTQVTPDSQVSTAAARDEDPVTFSDDDEVLVSGNKVPTTPVVPQKRNTAAADFTPPASQSKKGRVSAGAQALDQMSTRMDRFGTIVERGMVSILANSSGLLPAEPKTPTRRNHVVATEASPLRGQAAATQSAVEEYEHLGDYALVTKFICYLEENPTAVVTYNTLVKTGIPMMRQSYVKSCISKYEAQELGI</sequence>
<dbReference type="STRING" id="139420.A0A371CJI3"/>
<feature type="region of interest" description="Disordered" evidence="1">
    <location>
        <begin position="104"/>
        <end position="168"/>
    </location>
</feature>
<dbReference type="OrthoDB" id="2755254at2759"/>